<reference evidence="2" key="1">
    <citation type="submission" date="2023-02" db="EMBL/GenBank/DDBJ databases">
        <title>Mating type loci evolution in Malassezia.</title>
        <authorList>
            <person name="Coelho M.A."/>
        </authorList>
    </citation>
    <scope>NUCLEOTIDE SEQUENCE</scope>
    <source>
        <strain evidence="2">CBS 14136</strain>
    </source>
</reference>
<dbReference type="Pfam" id="PF09825">
    <property type="entry name" value="BPL_N"/>
    <property type="match status" value="1"/>
</dbReference>
<accession>A0AAF0F760</accession>
<sequence>MKVLVHSGDDSHASGADSAVRVLRKMFGNVYDVQPINQASLVNDPWPMDTRLVWLPNGDLLEYQQVLTRAVSRIDAFLQAGGCLVAVGVACACFCDATETSKDVQTSMASQSGQVKGLPQFPGTFSMTGYENERDIQVILEDGQLCTVKDPLGCLATFTGDYKAGNRLASYVTRSDLPTNPSMCTGSSVSAAVQINARQGQLFLFGFCPFTMQWANSRTEESPQLNPVLCLLRDKTNLAVSRGVVEHQNAPNSLDDPIRILPYFLVSRSDAQLDLLVAALRQAAKQTEQAPIAPHAKRELSPDFANNINGIRDTLFVKDTHDEYCIFVTEPDAVSSLQRIRQACKDADYSFYEAEHGIDFHLVRKTLTITQINVSLEEDGMESEWNLLSPYFQLENYFRAMLRARIALQSRSLPWPKSATRFAIGDVVGYAQVITSTQTMMEKNAAFLRASPVGLTLIATHQVAARGRGQNTWISPLGCLQFSTRFTLPGSAGAKSVFLQYLVALAVVYGVSQALDPSIGDVLRGRIRIKWPNDIYAEVRDDMPGCVHRSIDGTERRFVKIGGILVNAIYTQNKFDLVLGCGLNVLNSQPTSCIQQVLDDFSTSPMKVTQEMCAAAIFTTLERILSTFEANKYDFTPFTAAYRAAWLHDDQEISLELERVRVVGITGDYGLLRTVPMQSAVRSSDSVAWSAKPLAGSFDVQPDGNSFDMLQNLIKPKT</sequence>
<evidence type="ECO:0000313" key="3">
    <source>
        <dbReference type="Proteomes" id="UP001214628"/>
    </source>
</evidence>
<dbReference type="Gene3D" id="3.30.930.10">
    <property type="entry name" value="Bira Bifunctional Protein, Domain 2"/>
    <property type="match status" value="1"/>
</dbReference>
<dbReference type="AlphaFoldDB" id="A0AAF0F760"/>
<evidence type="ECO:0000259" key="1">
    <source>
        <dbReference type="PROSITE" id="PS51733"/>
    </source>
</evidence>
<name>A0AAF0F760_9BASI</name>
<feature type="domain" description="BPL/LPL catalytic" evidence="1">
    <location>
        <begin position="413"/>
        <end position="629"/>
    </location>
</feature>
<dbReference type="PANTHER" id="PTHR12835">
    <property type="entry name" value="BIOTIN PROTEIN LIGASE"/>
    <property type="match status" value="1"/>
</dbReference>
<dbReference type="GO" id="GO:0004077">
    <property type="term" value="F:biotin--[biotin carboxyl-carrier protein] ligase activity"/>
    <property type="evidence" value="ECO:0007669"/>
    <property type="project" value="TreeGrafter"/>
</dbReference>
<dbReference type="InterPro" id="IPR004143">
    <property type="entry name" value="BPL_LPL_catalytic"/>
</dbReference>
<dbReference type="PANTHER" id="PTHR12835:SF5">
    <property type="entry name" value="BIOTIN--PROTEIN LIGASE"/>
    <property type="match status" value="1"/>
</dbReference>
<dbReference type="EMBL" id="CP118378">
    <property type="protein sequence ID" value="WFD44451.1"/>
    <property type="molecule type" value="Genomic_DNA"/>
</dbReference>
<dbReference type="InterPro" id="IPR019197">
    <property type="entry name" value="Biotin-prot_ligase_N"/>
</dbReference>
<dbReference type="Pfam" id="PF03099">
    <property type="entry name" value="BPL_LplA_LipB"/>
    <property type="match status" value="1"/>
</dbReference>
<keyword evidence="3" id="KW-1185">Reference proteome</keyword>
<dbReference type="PROSITE" id="PS51733">
    <property type="entry name" value="BPL_LPL_CATALYTIC"/>
    <property type="match status" value="1"/>
</dbReference>
<gene>
    <name evidence="2" type="ORF">MPSI1_003119</name>
</gene>
<protein>
    <recommendedName>
        <fullName evidence="1">BPL/LPL catalytic domain-containing protein</fullName>
    </recommendedName>
</protein>
<dbReference type="SUPFAM" id="SSF55681">
    <property type="entry name" value="Class II aaRS and biotin synthetases"/>
    <property type="match status" value="1"/>
</dbReference>
<organism evidence="2 3">
    <name type="scientific">Malassezia psittaci</name>
    <dbReference type="NCBI Taxonomy" id="1821823"/>
    <lineage>
        <taxon>Eukaryota</taxon>
        <taxon>Fungi</taxon>
        <taxon>Dikarya</taxon>
        <taxon>Basidiomycota</taxon>
        <taxon>Ustilaginomycotina</taxon>
        <taxon>Malasseziomycetes</taxon>
        <taxon>Malasseziales</taxon>
        <taxon>Malasseziaceae</taxon>
        <taxon>Malassezia</taxon>
    </lineage>
</organism>
<dbReference type="GO" id="GO:0005737">
    <property type="term" value="C:cytoplasm"/>
    <property type="evidence" value="ECO:0007669"/>
    <property type="project" value="TreeGrafter"/>
</dbReference>
<evidence type="ECO:0000313" key="2">
    <source>
        <dbReference type="EMBL" id="WFD44451.1"/>
    </source>
</evidence>
<dbReference type="InterPro" id="IPR045864">
    <property type="entry name" value="aa-tRNA-synth_II/BPL/LPL"/>
</dbReference>
<proteinExistence type="predicted"/>
<dbReference type="Proteomes" id="UP001214628">
    <property type="component" value="Chromosome 4"/>
</dbReference>